<name>A0A1Y6APM8_9BACI</name>
<dbReference type="RefSeq" id="WP_074568132.1">
    <property type="nucleotide sequence ID" value="NZ_CP093424.1"/>
</dbReference>
<dbReference type="SUPFAM" id="SSF53067">
    <property type="entry name" value="Actin-like ATPase domain"/>
    <property type="match status" value="2"/>
</dbReference>
<keyword evidence="2" id="KW-0808">Transferase</keyword>
<gene>
    <name evidence="2" type="primary">gspK</name>
    <name evidence="2" type="ORF">BACERE00191_05452</name>
</gene>
<dbReference type="GO" id="GO:0047931">
    <property type="term" value="F:glucosamine kinase activity"/>
    <property type="evidence" value="ECO:0007669"/>
    <property type="project" value="UniProtKB-EC"/>
</dbReference>
<dbReference type="EC" id="2.7.1.8" evidence="2"/>
<proteinExistence type="predicted"/>
<dbReference type="PANTHER" id="PTHR12862">
    <property type="entry name" value="BADF TYPE ATPASE DOMAIN-CONTAINING PROTEIN"/>
    <property type="match status" value="1"/>
</dbReference>
<feature type="domain" description="ATPase BadF/BadG/BcrA/BcrD type" evidence="1">
    <location>
        <begin position="5"/>
        <end position="256"/>
    </location>
</feature>
<dbReference type="InterPro" id="IPR043129">
    <property type="entry name" value="ATPase_NBD"/>
</dbReference>
<organism evidence="2 3">
    <name type="scientific">Bacillus pacificus</name>
    <dbReference type="NCBI Taxonomy" id="2026187"/>
    <lineage>
        <taxon>Bacteria</taxon>
        <taxon>Bacillati</taxon>
        <taxon>Bacillota</taxon>
        <taxon>Bacilli</taxon>
        <taxon>Bacillales</taxon>
        <taxon>Bacillaceae</taxon>
        <taxon>Bacillus</taxon>
        <taxon>Bacillus cereus group</taxon>
    </lineage>
</organism>
<dbReference type="Gene3D" id="3.30.420.40">
    <property type="match status" value="2"/>
</dbReference>
<dbReference type="CDD" id="cd24007">
    <property type="entry name" value="ASKHA_NBD_eukNAGK-like"/>
    <property type="match status" value="1"/>
</dbReference>
<evidence type="ECO:0000313" key="3">
    <source>
        <dbReference type="Proteomes" id="UP000194499"/>
    </source>
</evidence>
<dbReference type="InterPro" id="IPR002731">
    <property type="entry name" value="ATPase_BadF"/>
</dbReference>
<accession>A0A1Y6APM8</accession>
<dbReference type="InterPro" id="IPR039758">
    <property type="entry name" value="NAGK-like"/>
</dbReference>
<dbReference type="Proteomes" id="UP000194499">
    <property type="component" value="Unassembled WGS sequence"/>
</dbReference>
<dbReference type="EMBL" id="FWZB01000052">
    <property type="protein sequence ID" value="SME44295.1"/>
    <property type="molecule type" value="Genomic_DNA"/>
</dbReference>
<dbReference type="Pfam" id="PF01869">
    <property type="entry name" value="BcrAD_BadFG"/>
    <property type="match status" value="1"/>
</dbReference>
<evidence type="ECO:0000259" key="1">
    <source>
        <dbReference type="Pfam" id="PF01869"/>
    </source>
</evidence>
<dbReference type="GO" id="GO:0045127">
    <property type="term" value="F:N-acetylglucosamine kinase activity"/>
    <property type="evidence" value="ECO:0007669"/>
    <property type="project" value="InterPro"/>
</dbReference>
<protein>
    <submittedName>
        <fullName evidence="2">Glucosamine kinase GspK</fullName>
        <ecNumber evidence="2">2.7.1.8</ecNumber>
    </submittedName>
</protein>
<dbReference type="AlphaFoldDB" id="A0A1Y6APM8"/>
<keyword evidence="2" id="KW-0418">Kinase</keyword>
<reference evidence="3" key="1">
    <citation type="submission" date="2017-04" db="EMBL/GenBank/DDBJ databases">
        <authorList>
            <person name="Criscuolo A."/>
        </authorList>
    </citation>
    <scope>NUCLEOTIDE SEQUENCE [LARGE SCALE GENOMIC DNA]</scope>
</reference>
<evidence type="ECO:0000313" key="2">
    <source>
        <dbReference type="EMBL" id="SME44295.1"/>
    </source>
</evidence>
<dbReference type="PANTHER" id="PTHR12862:SF0">
    <property type="entry name" value="N-ACETYL-D-GLUCOSAMINE KINASE"/>
    <property type="match status" value="1"/>
</dbReference>
<accession>A0A3P1BPV1</accession>
<sequence>MKYMIGVDGGGTKTEAIAFDKDGNELVRATSGFGNILIDFEEALVHIMEAIDQCQKGVLNGHCVCICLGLAGVNDANTNELTLRLKQNYGTQIEVFNDAIIAHAAALNGKDGILTIGGTGAICLGRKGEVYEYSGGWGHILGDEGSGYWIALQGLKRMANHFDQGVPLCQLSLRIQDEFQLLASSHIKRLVYSSSKDKVAAITPLVIREARNGNDVAHEIMMQAGKELARITVDVYKKMQFDVSASIAVSGSILRFVPEIYAEFKKCCEKSIGEANFVSQSEQAVKGTYYLMKNIYF</sequence>